<dbReference type="NCBIfam" id="NF003936">
    <property type="entry name" value="PRK05445.1"/>
    <property type="match status" value="1"/>
</dbReference>
<dbReference type="OrthoDB" id="1492699at2"/>
<dbReference type="AlphaFoldDB" id="A0A1I2VVI4"/>
<evidence type="ECO:0000313" key="1">
    <source>
        <dbReference type="EMBL" id="SFG93255.1"/>
    </source>
</evidence>
<proteinExistence type="predicted"/>
<sequence>MERIKLSKTERLILANQYIILRKLDTHSTAEFDGIIDALINGYPYIYNDYFSYVNDNIDEDVETKVVHVLSMFRNLNASYQQLSEDDKNKIDESEVVFSGFDGSNEASHYAFAKCLINKYDRFNEVKDLIKNKKLEDLNAHFPTLPRYNQLLERWLTIQKEGQFSSSEDPFLTVDELNYVLGHSS</sequence>
<dbReference type="Proteomes" id="UP000198752">
    <property type="component" value="Unassembled WGS sequence"/>
</dbReference>
<dbReference type="InterPro" id="IPR023145">
    <property type="entry name" value="YfbU_helix-hairpin_sf"/>
</dbReference>
<dbReference type="InterPro" id="IPR005587">
    <property type="entry name" value="UPF0304_YfbU"/>
</dbReference>
<dbReference type="EMBL" id="FOOY01000031">
    <property type="protein sequence ID" value="SFG93255.1"/>
    <property type="molecule type" value="Genomic_DNA"/>
</dbReference>
<dbReference type="InterPro" id="IPR023146">
    <property type="entry name" value="YfbU_alpha-helical_sf"/>
</dbReference>
<name>A0A1I2VVI4_9BACL</name>
<dbReference type="Pfam" id="PF03887">
    <property type="entry name" value="YfbU"/>
    <property type="match status" value="1"/>
</dbReference>
<reference evidence="2" key="1">
    <citation type="submission" date="2016-10" db="EMBL/GenBank/DDBJ databases">
        <authorList>
            <person name="Varghese N."/>
            <person name="Submissions S."/>
        </authorList>
    </citation>
    <scope>NUCLEOTIDE SEQUENCE [LARGE SCALE GENOMIC DNA]</scope>
    <source>
        <strain evidence="2">ATCC 700379</strain>
    </source>
</reference>
<dbReference type="Gene3D" id="1.10.3190.10">
    <property type="entry name" value="yfbu gene product, domain 2"/>
    <property type="match status" value="1"/>
</dbReference>
<dbReference type="RefSeq" id="WP_093674644.1">
    <property type="nucleotide sequence ID" value="NZ_FOOY01000031.1"/>
</dbReference>
<protein>
    <submittedName>
        <fullName evidence="1">YfbU domain-containing protein</fullName>
    </submittedName>
</protein>
<organism evidence="1 2">
    <name type="scientific">Sporolactobacillus nakayamae</name>
    <dbReference type="NCBI Taxonomy" id="269670"/>
    <lineage>
        <taxon>Bacteria</taxon>
        <taxon>Bacillati</taxon>
        <taxon>Bacillota</taxon>
        <taxon>Bacilli</taxon>
        <taxon>Bacillales</taxon>
        <taxon>Sporolactobacillaceae</taxon>
        <taxon>Sporolactobacillus</taxon>
    </lineage>
</organism>
<keyword evidence="2" id="KW-1185">Reference proteome</keyword>
<dbReference type="Gene3D" id="1.10.287.680">
    <property type="entry name" value="Helix hairpin bin"/>
    <property type="match status" value="1"/>
</dbReference>
<evidence type="ECO:0000313" key="2">
    <source>
        <dbReference type="Proteomes" id="UP000198752"/>
    </source>
</evidence>
<dbReference type="SUPFAM" id="SSF116960">
    <property type="entry name" value="YfbU-like"/>
    <property type="match status" value="1"/>
</dbReference>
<gene>
    <name evidence="1" type="ORF">SAMN02982927_03286</name>
</gene>
<accession>A0A1I2VVI4</accession>